<dbReference type="RefSeq" id="WP_073003645.1">
    <property type="nucleotide sequence ID" value="NZ_FQUM01000027.1"/>
</dbReference>
<evidence type="ECO:0000313" key="2">
    <source>
        <dbReference type="EMBL" id="SHG05034.1"/>
    </source>
</evidence>
<keyword evidence="1" id="KW-0812">Transmembrane</keyword>
<keyword evidence="3" id="KW-1185">Reference proteome</keyword>
<evidence type="ECO:0000256" key="1">
    <source>
        <dbReference type="SAM" id="Phobius"/>
    </source>
</evidence>
<organism evidence="2 3">
    <name type="scientific">Mariniphaga anaerophila</name>
    <dbReference type="NCBI Taxonomy" id="1484053"/>
    <lineage>
        <taxon>Bacteria</taxon>
        <taxon>Pseudomonadati</taxon>
        <taxon>Bacteroidota</taxon>
        <taxon>Bacteroidia</taxon>
        <taxon>Marinilabiliales</taxon>
        <taxon>Prolixibacteraceae</taxon>
        <taxon>Mariniphaga</taxon>
    </lineage>
</organism>
<feature type="transmembrane region" description="Helical" evidence="1">
    <location>
        <begin position="6"/>
        <end position="26"/>
    </location>
</feature>
<reference evidence="3" key="1">
    <citation type="submission" date="2016-11" db="EMBL/GenBank/DDBJ databases">
        <authorList>
            <person name="Varghese N."/>
            <person name="Submissions S."/>
        </authorList>
    </citation>
    <scope>NUCLEOTIDE SEQUENCE [LARGE SCALE GENOMIC DNA]</scope>
    <source>
        <strain evidence="3">DSM 26910</strain>
    </source>
</reference>
<sequence>MTKKIILILRDWLAFPAILILCYFFIVKPHFEKKDREIIANREYSIAHVIKRYAYGEKAKGGQYGGGTSLESVDFSYTFKGQTFNANCYIDSENGFDKSVNDFLLLVDKDNPDRFILLFDYPVKNKSDFQEVIKRYEKENIKNAP</sequence>
<gene>
    <name evidence="2" type="ORF">SAMN05444274_1275</name>
</gene>
<name>A0A1M5GMS3_9BACT</name>
<accession>A0A1M5GMS3</accession>
<dbReference type="AlphaFoldDB" id="A0A1M5GMS3"/>
<keyword evidence="1" id="KW-1133">Transmembrane helix</keyword>
<evidence type="ECO:0000313" key="3">
    <source>
        <dbReference type="Proteomes" id="UP000184164"/>
    </source>
</evidence>
<proteinExistence type="predicted"/>
<dbReference type="EMBL" id="FQUM01000027">
    <property type="protein sequence ID" value="SHG05034.1"/>
    <property type="molecule type" value="Genomic_DNA"/>
</dbReference>
<dbReference type="STRING" id="1484053.SAMN05444274_1275"/>
<protein>
    <submittedName>
        <fullName evidence="2">Uncharacterized protein</fullName>
    </submittedName>
</protein>
<keyword evidence="1" id="KW-0472">Membrane</keyword>
<dbReference type="Proteomes" id="UP000184164">
    <property type="component" value="Unassembled WGS sequence"/>
</dbReference>